<organism evidence="5 8">
    <name type="scientific">Marinomonas gallaica</name>
    <dbReference type="NCBI Taxonomy" id="1806667"/>
    <lineage>
        <taxon>Bacteria</taxon>
        <taxon>Pseudomonadati</taxon>
        <taxon>Pseudomonadota</taxon>
        <taxon>Gammaproteobacteria</taxon>
        <taxon>Oceanospirillales</taxon>
        <taxon>Oceanospirillaceae</taxon>
        <taxon>Marinomonas</taxon>
    </lineage>
</organism>
<evidence type="ECO:0000313" key="6">
    <source>
        <dbReference type="EMBL" id="SBT20621.1"/>
    </source>
</evidence>
<dbReference type="InterPro" id="IPR018062">
    <property type="entry name" value="HTH_AraC-typ_CS"/>
</dbReference>
<dbReference type="PANTHER" id="PTHR47894:SF4">
    <property type="entry name" value="HTH-TYPE TRANSCRIPTIONAL REGULATOR GADX"/>
    <property type="match status" value="1"/>
</dbReference>
<reference evidence="6 7" key="2">
    <citation type="submission" date="2016-06" db="EMBL/GenBank/DDBJ databases">
        <authorList>
            <person name="Rodrigo-Torres L."/>
            <person name="Arahal D.R."/>
        </authorList>
    </citation>
    <scope>NUCLEOTIDE SEQUENCE [LARGE SCALE GENOMIC DNA]</scope>
    <source>
        <strain evidence="6 7">CECT 5116</strain>
    </source>
</reference>
<evidence type="ECO:0000259" key="4">
    <source>
        <dbReference type="PROSITE" id="PS01124"/>
    </source>
</evidence>
<dbReference type="Proteomes" id="UP000092840">
    <property type="component" value="Unassembled WGS sequence"/>
</dbReference>
<evidence type="ECO:0000256" key="3">
    <source>
        <dbReference type="ARBA" id="ARBA00023163"/>
    </source>
</evidence>
<dbReference type="PROSITE" id="PS00041">
    <property type="entry name" value="HTH_ARAC_FAMILY_1"/>
    <property type="match status" value="1"/>
</dbReference>
<dbReference type="PROSITE" id="PS01124">
    <property type="entry name" value="HTH_ARAC_FAMILY_2"/>
    <property type="match status" value="1"/>
</dbReference>
<evidence type="ECO:0000256" key="2">
    <source>
        <dbReference type="ARBA" id="ARBA00023125"/>
    </source>
</evidence>
<dbReference type="Proteomes" id="UP000092871">
    <property type="component" value="Unassembled WGS sequence"/>
</dbReference>
<evidence type="ECO:0000313" key="8">
    <source>
        <dbReference type="Proteomes" id="UP000092871"/>
    </source>
</evidence>
<dbReference type="InterPro" id="IPR009057">
    <property type="entry name" value="Homeodomain-like_sf"/>
</dbReference>
<dbReference type="SUPFAM" id="SSF46689">
    <property type="entry name" value="Homeodomain-like"/>
    <property type="match status" value="1"/>
</dbReference>
<evidence type="ECO:0000313" key="7">
    <source>
        <dbReference type="Proteomes" id="UP000092840"/>
    </source>
</evidence>
<dbReference type="EMBL" id="FLRB01000007">
    <property type="protein sequence ID" value="SBT20621.1"/>
    <property type="molecule type" value="Genomic_DNA"/>
</dbReference>
<evidence type="ECO:0000256" key="1">
    <source>
        <dbReference type="ARBA" id="ARBA00023015"/>
    </source>
</evidence>
<dbReference type="Gene3D" id="1.10.10.60">
    <property type="entry name" value="Homeodomain-like"/>
    <property type="match status" value="1"/>
</dbReference>
<keyword evidence="1" id="KW-0805">Transcription regulation</keyword>
<gene>
    <name evidence="5" type="primary">appY</name>
    <name evidence="5" type="ORF">MGA5115_01160</name>
    <name evidence="6" type="ORF">MGA5116_01208</name>
</gene>
<dbReference type="PRINTS" id="PR00032">
    <property type="entry name" value="HTHARAC"/>
</dbReference>
<sequence length="268" mass="30159">MKDLIAHARQAIASEKGAPFSVYHAIKEQTIINVPITKPLLICVLDGTKRLGVNSEVICDSGEFVFLSNNPQVHLRNIPRGAEYFALLIEFELSDFECLPSDSNPKEPMIKGKVNDALYQSLLQFVDCASYLPDSLWASRRQELLQIFQHEGFPNPRCITTTPDLSHQVYRLVSTDLSADMSSQWLAAELALSESTLRRKLRVEGTSVQEIKDRVKLGTALHLIQTTFESIGIIAERCGYQSQSRFTGKFKQRFGITPTALRKTRMPD</sequence>
<proteinExistence type="predicted"/>
<protein>
    <submittedName>
        <fullName evidence="5">HTH-type transcriptional regulator AppY</fullName>
    </submittedName>
</protein>
<dbReference type="AlphaFoldDB" id="A0A1C3JPJ2"/>
<dbReference type="InterPro" id="IPR018060">
    <property type="entry name" value="HTH_AraC"/>
</dbReference>
<keyword evidence="7" id="KW-1185">Reference proteome</keyword>
<dbReference type="InterPro" id="IPR020449">
    <property type="entry name" value="Tscrpt_reg_AraC-type_HTH"/>
</dbReference>
<dbReference type="GO" id="GO:0003700">
    <property type="term" value="F:DNA-binding transcription factor activity"/>
    <property type="evidence" value="ECO:0007669"/>
    <property type="project" value="InterPro"/>
</dbReference>
<dbReference type="EMBL" id="FLRA01000006">
    <property type="protein sequence ID" value="SBT17072.1"/>
    <property type="molecule type" value="Genomic_DNA"/>
</dbReference>
<dbReference type="Pfam" id="PF12833">
    <property type="entry name" value="HTH_18"/>
    <property type="match status" value="1"/>
</dbReference>
<dbReference type="RefSeq" id="WP_067033301.1">
    <property type="nucleotide sequence ID" value="NZ_FLRA01000006.1"/>
</dbReference>
<keyword evidence="3" id="KW-0804">Transcription</keyword>
<feature type="domain" description="HTH araC/xylS-type" evidence="4">
    <location>
        <begin position="167"/>
        <end position="264"/>
    </location>
</feature>
<reference evidence="5 8" key="1">
    <citation type="submission" date="2016-06" db="EMBL/GenBank/DDBJ databases">
        <authorList>
            <person name="Kjaerup R.B."/>
            <person name="Dalgaard T.S."/>
            <person name="Juul-Madsen H.R."/>
        </authorList>
    </citation>
    <scope>NUCLEOTIDE SEQUENCE [LARGE SCALE GENOMIC DNA]</scope>
    <source>
        <strain evidence="5 8">CECT 5115</strain>
    </source>
</reference>
<dbReference type="PANTHER" id="PTHR47894">
    <property type="entry name" value="HTH-TYPE TRANSCRIPTIONAL REGULATOR GADX"/>
    <property type="match status" value="1"/>
</dbReference>
<dbReference type="SMART" id="SM00342">
    <property type="entry name" value="HTH_ARAC"/>
    <property type="match status" value="1"/>
</dbReference>
<accession>A0A1C3JPJ2</accession>
<evidence type="ECO:0000313" key="5">
    <source>
        <dbReference type="EMBL" id="SBT17072.1"/>
    </source>
</evidence>
<dbReference type="GO" id="GO:0005829">
    <property type="term" value="C:cytosol"/>
    <property type="evidence" value="ECO:0007669"/>
    <property type="project" value="TreeGrafter"/>
</dbReference>
<name>A0A1C3JPJ2_9GAMM</name>
<keyword evidence="2" id="KW-0238">DNA-binding</keyword>
<dbReference type="GO" id="GO:0000976">
    <property type="term" value="F:transcription cis-regulatory region binding"/>
    <property type="evidence" value="ECO:0007669"/>
    <property type="project" value="TreeGrafter"/>
</dbReference>